<dbReference type="AlphaFoldDB" id="A0A0H4WRL2"/>
<feature type="transmembrane region" description="Helical" evidence="1">
    <location>
        <begin position="119"/>
        <end position="138"/>
    </location>
</feature>
<dbReference type="KEGG" id="mym:A176_003048"/>
<keyword evidence="3" id="KW-1185">Reference proteome</keyword>
<keyword evidence="1" id="KW-0472">Membrane</keyword>
<dbReference type="Proteomes" id="UP000009026">
    <property type="component" value="Chromosome"/>
</dbReference>
<dbReference type="PATRIC" id="fig|1297742.4.peg.3073"/>
<proteinExistence type="predicted"/>
<organism evidence="2 3">
    <name type="scientific">Pseudomyxococcus hansupus</name>
    <dbReference type="NCBI Taxonomy" id="1297742"/>
    <lineage>
        <taxon>Bacteria</taxon>
        <taxon>Pseudomonadati</taxon>
        <taxon>Myxococcota</taxon>
        <taxon>Myxococcia</taxon>
        <taxon>Myxococcales</taxon>
        <taxon>Cystobacterineae</taxon>
        <taxon>Myxococcaceae</taxon>
        <taxon>Pseudomyxococcus</taxon>
    </lineage>
</organism>
<evidence type="ECO:0000313" key="2">
    <source>
        <dbReference type="EMBL" id="AKQ66136.1"/>
    </source>
</evidence>
<keyword evidence="1" id="KW-1133">Transmembrane helix</keyword>
<dbReference type="EMBL" id="CP012109">
    <property type="protein sequence ID" value="AKQ66136.1"/>
    <property type="molecule type" value="Genomic_DNA"/>
</dbReference>
<keyword evidence="1" id="KW-0812">Transmembrane</keyword>
<feature type="transmembrane region" description="Helical" evidence="1">
    <location>
        <begin position="53"/>
        <end position="75"/>
    </location>
</feature>
<sequence>MLLAGGLAGTLGAGVMAVLAMLLGTVAHGDPWYAPRLVGGVFFRHAPTGDVAVLLGFAVHFATAGGLATAFASMVPRGGTALAPLMLGFLFALALQAVMPSLVVPWASPPLARAEPSPAALFLLHLSFGACLGALPAARRALLRLTRLRHRAAASARAPR</sequence>
<gene>
    <name evidence="2" type="ORF">A176_003048</name>
</gene>
<reference evidence="2 3" key="1">
    <citation type="journal article" date="2016" name="PLoS ONE">
        <title>Complete Genome Sequence and Comparative Genomics of a Novel Myxobacterium Myxococcus hansupus.</title>
        <authorList>
            <person name="Sharma G."/>
            <person name="Narwani T."/>
            <person name="Subramanian S."/>
        </authorList>
    </citation>
    <scope>NUCLEOTIDE SEQUENCE [LARGE SCALE GENOMIC DNA]</scope>
    <source>
        <strain evidence="3">mixupus</strain>
    </source>
</reference>
<feature type="transmembrane region" description="Helical" evidence="1">
    <location>
        <begin position="87"/>
        <end position="107"/>
    </location>
</feature>
<dbReference type="STRING" id="1297742.A176_003048"/>
<protein>
    <submittedName>
        <fullName evidence="2">Uncharacterized protein</fullName>
    </submittedName>
</protein>
<evidence type="ECO:0000256" key="1">
    <source>
        <dbReference type="SAM" id="Phobius"/>
    </source>
</evidence>
<name>A0A0H4WRL2_9BACT</name>
<evidence type="ECO:0000313" key="3">
    <source>
        <dbReference type="Proteomes" id="UP000009026"/>
    </source>
</evidence>
<accession>A0A0H4WRL2</accession>